<dbReference type="Pfam" id="PF00892">
    <property type="entry name" value="EamA"/>
    <property type="match status" value="2"/>
</dbReference>
<evidence type="ECO:0000256" key="6">
    <source>
        <dbReference type="SAM" id="MobiDB-lite"/>
    </source>
</evidence>
<dbReference type="KEGG" id="pke:DLD99_25035"/>
<dbReference type="InterPro" id="IPR037185">
    <property type="entry name" value="EmrE-like"/>
</dbReference>
<organism evidence="9 10">
    <name type="scientific">Pseudomonas kribbensis</name>
    <dbReference type="NCBI Taxonomy" id="1628086"/>
    <lineage>
        <taxon>Bacteria</taxon>
        <taxon>Pseudomonadati</taxon>
        <taxon>Pseudomonadota</taxon>
        <taxon>Gammaproteobacteria</taxon>
        <taxon>Pseudomonadales</taxon>
        <taxon>Pseudomonadaceae</taxon>
        <taxon>Pseudomonas</taxon>
    </lineage>
</organism>
<sequence length="316" mass="33414">MSALRRFSLPLIAAFFALYVIWGSTYLVIRIGVEYWPPLMLGGVRFVIAGSLMYAFLRWRGAPAPTWAQWKAAGIIGILLLSFGNGAVTLAEHSGVASGVAALAVATVPLFTLLCGYFWGARNTRLEWAGVAMGIIGIAMLNMGSNLQSSPLGAALLIFAAASWAFGSVWSKHLPLPQGAMASAVEMLVGGVVLLIGSAASGEHLQAMPPLEGWLALAYLIFFGSIIAFNAYMYLLKNVRPAAATSYAYVNPAVAVLLGIVFVGETIGIEEALAMLVIIGAVVLIGLPQWRRPRQPPVVSEPAAATTAIPTEQRAN</sequence>
<dbReference type="PANTHER" id="PTHR32322:SF2">
    <property type="entry name" value="EAMA DOMAIN-CONTAINING PROTEIN"/>
    <property type="match status" value="1"/>
</dbReference>
<feature type="domain" description="EamA" evidence="8">
    <location>
        <begin position="152"/>
        <end position="286"/>
    </location>
</feature>
<feature type="transmembrane region" description="Helical" evidence="7">
    <location>
        <begin position="69"/>
        <end position="90"/>
    </location>
</feature>
<evidence type="ECO:0000313" key="10">
    <source>
        <dbReference type="Proteomes" id="UP000253720"/>
    </source>
</evidence>
<keyword evidence="5 7" id="KW-0472">Membrane</keyword>
<feature type="transmembrane region" description="Helical" evidence="7">
    <location>
        <begin position="126"/>
        <end position="145"/>
    </location>
</feature>
<name>A0A345RWD4_9PSED</name>
<dbReference type="InterPro" id="IPR050638">
    <property type="entry name" value="AA-Vitamin_Transporters"/>
</dbReference>
<proteinExistence type="inferred from homology"/>
<feature type="region of interest" description="Disordered" evidence="6">
    <location>
        <begin position="294"/>
        <end position="316"/>
    </location>
</feature>
<evidence type="ECO:0000256" key="7">
    <source>
        <dbReference type="SAM" id="Phobius"/>
    </source>
</evidence>
<evidence type="ECO:0000313" key="9">
    <source>
        <dbReference type="EMBL" id="AXI63600.1"/>
    </source>
</evidence>
<feature type="transmembrane region" description="Helical" evidence="7">
    <location>
        <begin position="96"/>
        <end position="119"/>
    </location>
</feature>
<feature type="transmembrane region" description="Helical" evidence="7">
    <location>
        <begin position="7"/>
        <end position="29"/>
    </location>
</feature>
<reference evidence="9 10" key="1">
    <citation type="submission" date="2018-05" db="EMBL/GenBank/DDBJ databases">
        <title>Complete genome sequence of Pseudomonas kribbensis 46-2(T).</title>
        <authorList>
            <person name="Jeong H."/>
            <person name="Lee S.-G."/>
            <person name="Rha E."/>
            <person name="Kim H."/>
        </authorList>
    </citation>
    <scope>NUCLEOTIDE SEQUENCE [LARGE SCALE GENOMIC DNA]</scope>
    <source>
        <strain evidence="9 10">46-2</strain>
    </source>
</reference>
<dbReference type="PANTHER" id="PTHR32322">
    <property type="entry name" value="INNER MEMBRANE TRANSPORTER"/>
    <property type="match status" value="1"/>
</dbReference>
<protein>
    <submittedName>
        <fullName evidence="9">Drug/metabolite exporter YedA</fullName>
    </submittedName>
</protein>
<feature type="domain" description="EamA" evidence="8">
    <location>
        <begin position="13"/>
        <end position="142"/>
    </location>
</feature>
<keyword evidence="10" id="KW-1185">Reference proteome</keyword>
<keyword evidence="4 7" id="KW-1133">Transmembrane helix</keyword>
<evidence type="ECO:0000256" key="5">
    <source>
        <dbReference type="ARBA" id="ARBA00023136"/>
    </source>
</evidence>
<comment type="similarity">
    <text evidence="2">Belongs to the EamA transporter family.</text>
</comment>
<dbReference type="NCBIfam" id="NF008432">
    <property type="entry name" value="PRK11272.1"/>
    <property type="match status" value="1"/>
</dbReference>
<feature type="transmembrane region" description="Helical" evidence="7">
    <location>
        <begin position="35"/>
        <end position="57"/>
    </location>
</feature>
<accession>A0A345RWD4</accession>
<dbReference type="GO" id="GO:0016020">
    <property type="term" value="C:membrane"/>
    <property type="evidence" value="ECO:0007669"/>
    <property type="project" value="UniProtKB-SubCell"/>
</dbReference>
<dbReference type="EMBL" id="CP029608">
    <property type="protein sequence ID" value="AXI63600.1"/>
    <property type="molecule type" value="Genomic_DNA"/>
</dbReference>
<dbReference type="InterPro" id="IPR000620">
    <property type="entry name" value="EamA_dom"/>
</dbReference>
<feature type="transmembrane region" description="Helical" evidence="7">
    <location>
        <begin position="214"/>
        <end position="235"/>
    </location>
</feature>
<evidence type="ECO:0000256" key="3">
    <source>
        <dbReference type="ARBA" id="ARBA00022692"/>
    </source>
</evidence>
<evidence type="ECO:0000256" key="2">
    <source>
        <dbReference type="ARBA" id="ARBA00007362"/>
    </source>
</evidence>
<evidence type="ECO:0000259" key="8">
    <source>
        <dbReference type="Pfam" id="PF00892"/>
    </source>
</evidence>
<comment type="subcellular location">
    <subcellularLocation>
        <location evidence="1">Membrane</location>
        <topology evidence="1">Multi-pass membrane protein</topology>
    </subcellularLocation>
</comment>
<feature type="transmembrane region" description="Helical" evidence="7">
    <location>
        <begin position="247"/>
        <end position="267"/>
    </location>
</feature>
<dbReference type="RefSeq" id="WP_114885691.1">
    <property type="nucleotide sequence ID" value="NZ_CP029608.1"/>
</dbReference>
<dbReference type="Proteomes" id="UP000253720">
    <property type="component" value="Chromosome"/>
</dbReference>
<feature type="transmembrane region" description="Helical" evidence="7">
    <location>
        <begin position="273"/>
        <end position="290"/>
    </location>
</feature>
<feature type="transmembrane region" description="Helical" evidence="7">
    <location>
        <begin position="182"/>
        <end position="202"/>
    </location>
</feature>
<dbReference type="AlphaFoldDB" id="A0A345RWD4"/>
<feature type="transmembrane region" description="Helical" evidence="7">
    <location>
        <begin position="151"/>
        <end position="170"/>
    </location>
</feature>
<keyword evidence="3 7" id="KW-0812">Transmembrane</keyword>
<evidence type="ECO:0000256" key="1">
    <source>
        <dbReference type="ARBA" id="ARBA00004141"/>
    </source>
</evidence>
<gene>
    <name evidence="9" type="ORF">DLD99_25035</name>
</gene>
<evidence type="ECO:0000256" key="4">
    <source>
        <dbReference type="ARBA" id="ARBA00022989"/>
    </source>
</evidence>
<dbReference type="SUPFAM" id="SSF103481">
    <property type="entry name" value="Multidrug resistance efflux transporter EmrE"/>
    <property type="match status" value="2"/>
</dbReference>